<dbReference type="PANTHER" id="PTHR33432:SF22">
    <property type="entry name" value="OS10G0436850 PROTEIN"/>
    <property type="match status" value="1"/>
</dbReference>
<dbReference type="GO" id="GO:0050832">
    <property type="term" value="P:defense response to fungus"/>
    <property type="evidence" value="ECO:0007669"/>
    <property type="project" value="InterPro"/>
</dbReference>
<protein>
    <recommendedName>
        <fullName evidence="4">ENT domain-containing protein</fullName>
    </recommendedName>
</protein>
<dbReference type="GO" id="GO:0005634">
    <property type="term" value="C:nucleus"/>
    <property type="evidence" value="ECO:0007669"/>
    <property type="project" value="UniProtKB-SubCell"/>
</dbReference>
<keyword evidence="2" id="KW-0539">Nucleus</keyword>
<dbReference type="EMBL" id="HBEV01010926">
    <property type="protein sequence ID" value="CAD8591046.1"/>
    <property type="molecule type" value="Transcribed_RNA"/>
</dbReference>
<dbReference type="Gene3D" id="1.10.1240.40">
    <property type="entry name" value="ENT domain"/>
    <property type="match status" value="1"/>
</dbReference>
<accession>A0A7S0KSB8</accession>
<name>A0A7S0KSB8_MICPS</name>
<comment type="subcellular location">
    <subcellularLocation>
        <location evidence="1">Nucleus</location>
    </subcellularLocation>
</comment>
<gene>
    <name evidence="5" type="ORF">MSP1404_LOCUS8450</name>
</gene>
<evidence type="ECO:0000256" key="1">
    <source>
        <dbReference type="ARBA" id="ARBA00004123"/>
    </source>
</evidence>
<reference evidence="5" key="1">
    <citation type="submission" date="2021-01" db="EMBL/GenBank/DDBJ databases">
        <authorList>
            <person name="Corre E."/>
            <person name="Pelletier E."/>
            <person name="Niang G."/>
            <person name="Scheremetjew M."/>
            <person name="Finn R."/>
            <person name="Kale V."/>
            <person name="Holt S."/>
            <person name="Cochrane G."/>
            <person name="Meng A."/>
            <person name="Brown T."/>
            <person name="Cohen L."/>
        </authorList>
    </citation>
    <scope>NUCLEOTIDE SEQUENCE</scope>
    <source>
        <strain evidence="5">CCMP494</strain>
    </source>
</reference>
<dbReference type="SUPFAM" id="SSF158639">
    <property type="entry name" value="ENT-like"/>
    <property type="match status" value="1"/>
</dbReference>
<dbReference type="PANTHER" id="PTHR33432">
    <property type="entry name" value="PROTEIN EMSY-LIKE 4"/>
    <property type="match status" value="1"/>
</dbReference>
<evidence type="ECO:0000256" key="3">
    <source>
        <dbReference type="SAM" id="MobiDB-lite"/>
    </source>
</evidence>
<dbReference type="CDD" id="cd20404">
    <property type="entry name" value="Tudor_Agenet_AtEML-like"/>
    <property type="match status" value="1"/>
</dbReference>
<evidence type="ECO:0000256" key="2">
    <source>
        <dbReference type="ARBA" id="ARBA00023242"/>
    </source>
</evidence>
<dbReference type="InterPro" id="IPR005491">
    <property type="entry name" value="ENT_dom"/>
</dbReference>
<feature type="compositionally biased region" description="Low complexity" evidence="3">
    <location>
        <begin position="92"/>
        <end position="105"/>
    </location>
</feature>
<sequence>MGAGVGEQVRKLELDAYQAFLKVTAVTGMSWERDDLATKLRQELNISNDDHTRIREKLSDDERIKTIRENWKQREINQAAKKARIDAGGFTGAKTPKAPAASKPKAAPKAKTPKGPAAAPIVVNELICRRVQRFWPDEGGWFDAIITDYRPTTNEHCLTYEINTPNETFEWADISQFDGREFKLLEDRVNIEDLKFYSQGMKVGAETATHNQAIVATHAAVGDVNKIVQKAAKTADVDKIVEAKGTLSAQEEALRAQLAALDSDSDSDGDED</sequence>
<proteinExistence type="predicted"/>
<dbReference type="Pfam" id="PF03735">
    <property type="entry name" value="ENT"/>
    <property type="match status" value="1"/>
</dbReference>
<evidence type="ECO:0000259" key="4">
    <source>
        <dbReference type="PROSITE" id="PS51138"/>
    </source>
</evidence>
<dbReference type="SMART" id="SM01191">
    <property type="entry name" value="ENT"/>
    <property type="match status" value="1"/>
</dbReference>
<evidence type="ECO:0000313" key="5">
    <source>
        <dbReference type="EMBL" id="CAD8591046.1"/>
    </source>
</evidence>
<dbReference type="PROSITE" id="PS51138">
    <property type="entry name" value="ENT"/>
    <property type="match status" value="1"/>
</dbReference>
<organism evidence="5">
    <name type="scientific">Micromonas pusilla</name>
    <name type="common">Picoplanktonic green alga</name>
    <name type="synonym">Chromulina pusilla</name>
    <dbReference type="NCBI Taxonomy" id="38833"/>
    <lineage>
        <taxon>Eukaryota</taxon>
        <taxon>Viridiplantae</taxon>
        <taxon>Chlorophyta</taxon>
        <taxon>Mamiellophyceae</taxon>
        <taxon>Mamiellales</taxon>
        <taxon>Mamiellaceae</taxon>
        <taxon>Micromonas</taxon>
    </lineage>
</organism>
<feature type="domain" description="ENT" evidence="4">
    <location>
        <begin position="5"/>
        <end position="91"/>
    </location>
</feature>
<dbReference type="InterPro" id="IPR036142">
    <property type="entry name" value="ENT_dom-like_sf"/>
</dbReference>
<feature type="region of interest" description="Disordered" evidence="3">
    <location>
        <begin position="85"/>
        <end position="115"/>
    </location>
</feature>
<dbReference type="AlphaFoldDB" id="A0A7S0KSB8"/>
<dbReference type="InterPro" id="IPR033485">
    <property type="entry name" value="EMSY-LIKE_plant"/>
</dbReference>